<gene>
    <name evidence="1" type="ORF">CWB73_12945</name>
</gene>
<dbReference type="EMBL" id="PNCM01000028">
    <property type="protein sequence ID" value="TMP79678.1"/>
    <property type="molecule type" value="Genomic_DNA"/>
</dbReference>
<dbReference type="Proteomes" id="UP000307362">
    <property type="component" value="Unassembled WGS sequence"/>
</dbReference>
<dbReference type="AlphaFoldDB" id="A0A5S3YRL4"/>
<protein>
    <submittedName>
        <fullName evidence="1">Uncharacterized protein</fullName>
    </submittedName>
</protein>
<accession>A0A5S3YRL4</accession>
<reference evidence="1 2" key="1">
    <citation type="submission" date="2017-12" db="EMBL/GenBank/DDBJ databases">
        <authorList>
            <person name="Paulsen S."/>
            <person name="Gram L.K."/>
        </authorList>
    </citation>
    <scope>NUCLEOTIDE SEQUENCE [LARGE SCALE GENOMIC DNA]</scope>
    <source>
        <strain evidence="1 2">S1189</strain>
    </source>
</reference>
<reference evidence="2" key="2">
    <citation type="submission" date="2019-06" db="EMBL/GenBank/DDBJ databases">
        <title>Co-occurence of chitin degradation, pigmentation and bioactivity in marine Pseudoalteromonas.</title>
        <authorList>
            <person name="Sonnenschein E.C."/>
            <person name="Bech P.K."/>
        </authorList>
    </citation>
    <scope>NUCLEOTIDE SEQUENCE [LARGE SCALE GENOMIC DNA]</scope>
    <source>
        <strain evidence="2">S1189</strain>
    </source>
</reference>
<sequence>MLCGADMGFLIIKLKQHLNKNLAPLGAIRLVVKNSSNINVTRYNLYLSSADQSSQVIACLNNSYLDNSKIIFSFPIKEMKTTENTRSVKMSSLDYECKIPSTLSR</sequence>
<evidence type="ECO:0000313" key="2">
    <source>
        <dbReference type="Proteomes" id="UP000307362"/>
    </source>
</evidence>
<evidence type="ECO:0000313" key="1">
    <source>
        <dbReference type="EMBL" id="TMP79678.1"/>
    </source>
</evidence>
<name>A0A5S3YRL4_9GAMM</name>
<proteinExistence type="predicted"/>
<organism evidence="1 2">
    <name type="scientific">Pseudoalteromonas phenolica</name>
    <dbReference type="NCBI Taxonomy" id="161398"/>
    <lineage>
        <taxon>Bacteria</taxon>
        <taxon>Pseudomonadati</taxon>
        <taxon>Pseudomonadota</taxon>
        <taxon>Gammaproteobacteria</taxon>
        <taxon>Alteromonadales</taxon>
        <taxon>Pseudoalteromonadaceae</taxon>
        <taxon>Pseudoalteromonas</taxon>
    </lineage>
</organism>
<comment type="caution">
    <text evidence="1">The sequence shown here is derived from an EMBL/GenBank/DDBJ whole genome shotgun (WGS) entry which is preliminary data.</text>
</comment>